<name>I1C1Y2_RHIO9</name>
<dbReference type="EMBL" id="CH476736">
    <property type="protein sequence ID" value="EIE82462.1"/>
    <property type="molecule type" value="Genomic_DNA"/>
</dbReference>
<sequence>MSTHFFCKDDQGRIFDQKGNETMDWKDVNPFHLETLANVRNCYNSQGSEQEWIAEELNTKMQESAALAERLKKPKGHYHECSIE</sequence>
<gene>
    <name evidence="1" type="ORF">RO3G_07167</name>
</gene>
<protein>
    <submittedName>
        <fullName evidence="1">Uncharacterized protein</fullName>
    </submittedName>
</protein>
<dbReference type="AlphaFoldDB" id="I1C1Y2"/>
<accession>I1C1Y2</accession>
<evidence type="ECO:0000313" key="1">
    <source>
        <dbReference type="EMBL" id="EIE82462.1"/>
    </source>
</evidence>
<dbReference type="VEuPathDB" id="FungiDB:RO3G_07167"/>
<keyword evidence="2" id="KW-1185">Reference proteome</keyword>
<dbReference type="Proteomes" id="UP000009138">
    <property type="component" value="Unassembled WGS sequence"/>
</dbReference>
<evidence type="ECO:0000313" key="2">
    <source>
        <dbReference type="Proteomes" id="UP000009138"/>
    </source>
</evidence>
<dbReference type="GeneID" id="93614138"/>
<organism evidence="1 2">
    <name type="scientific">Rhizopus delemar (strain RA 99-880 / ATCC MYA-4621 / FGSC 9543 / NRRL 43880)</name>
    <name type="common">Mucormycosis agent</name>
    <name type="synonym">Rhizopus arrhizus var. delemar</name>
    <dbReference type="NCBI Taxonomy" id="246409"/>
    <lineage>
        <taxon>Eukaryota</taxon>
        <taxon>Fungi</taxon>
        <taxon>Fungi incertae sedis</taxon>
        <taxon>Mucoromycota</taxon>
        <taxon>Mucoromycotina</taxon>
        <taxon>Mucoromycetes</taxon>
        <taxon>Mucorales</taxon>
        <taxon>Mucorineae</taxon>
        <taxon>Rhizopodaceae</taxon>
        <taxon>Rhizopus</taxon>
    </lineage>
</organism>
<dbReference type="RefSeq" id="XP_067517858.1">
    <property type="nucleotide sequence ID" value="XM_067661757.1"/>
</dbReference>
<proteinExistence type="predicted"/>
<reference evidence="1 2" key="1">
    <citation type="journal article" date="2009" name="PLoS Genet.">
        <title>Genomic analysis of the basal lineage fungus Rhizopus oryzae reveals a whole-genome duplication.</title>
        <authorList>
            <person name="Ma L.-J."/>
            <person name="Ibrahim A.S."/>
            <person name="Skory C."/>
            <person name="Grabherr M.G."/>
            <person name="Burger G."/>
            <person name="Butler M."/>
            <person name="Elias M."/>
            <person name="Idnurm A."/>
            <person name="Lang B.F."/>
            <person name="Sone T."/>
            <person name="Abe A."/>
            <person name="Calvo S.E."/>
            <person name="Corrochano L.M."/>
            <person name="Engels R."/>
            <person name="Fu J."/>
            <person name="Hansberg W."/>
            <person name="Kim J.-M."/>
            <person name="Kodira C.D."/>
            <person name="Koehrsen M.J."/>
            <person name="Liu B."/>
            <person name="Miranda-Saavedra D."/>
            <person name="O'Leary S."/>
            <person name="Ortiz-Castellanos L."/>
            <person name="Poulter R."/>
            <person name="Rodriguez-Romero J."/>
            <person name="Ruiz-Herrera J."/>
            <person name="Shen Y.-Q."/>
            <person name="Zeng Q."/>
            <person name="Galagan J."/>
            <person name="Birren B.W."/>
            <person name="Cuomo C.A."/>
            <person name="Wickes B.L."/>
        </authorList>
    </citation>
    <scope>NUCLEOTIDE SEQUENCE [LARGE SCALE GENOMIC DNA]</scope>
    <source>
        <strain evidence="2">RA 99-880 / ATCC MYA-4621 / FGSC 9543 / NRRL 43880</strain>
    </source>
</reference>
<dbReference type="OMA" id="NDAMDLE"/>
<dbReference type="InParanoid" id="I1C1Y2"/>